<gene>
    <name evidence="2" type="ORF">B296_00052896</name>
</gene>
<accession>A0A426YAE3</accession>
<dbReference type="EMBL" id="AMZH03013778">
    <property type="protein sequence ID" value="RRT48711.1"/>
    <property type="molecule type" value="Genomic_DNA"/>
</dbReference>
<dbReference type="AlphaFoldDB" id="A0A426YAE3"/>
<evidence type="ECO:0000256" key="1">
    <source>
        <dbReference type="SAM" id="MobiDB-lite"/>
    </source>
</evidence>
<evidence type="ECO:0000313" key="3">
    <source>
        <dbReference type="Proteomes" id="UP000287651"/>
    </source>
</evidence>
<name>A0A426YAE3_ENSVE</name>
<proteinExistence type="predicted"/>
<feature type="region of interest" description="Disordered" evidence="1">
    <location>
        <begin position="83"/>
        <end position="102"/>
    </location>
</feature>
<dbReference type="Proteomes" id="UP000287651">
    <property type="component" value="Unassembled WGS sequence"/>
</dbReference>
<evidence type="ECO:0000313" key="2">
    <source>
        <dbReference type="EMBL" id="RRT48711.1"/>
    </source>
</evidence>
<sequence length="102" mass="11202">MMFNGFDAFGCTEVRSCTERRLRWFPGSRSTGPTTTGITSWVFGAIPGLTCPDYRVAEVVVHVALAGTIPDVEPLARFQGDLDHGVRRKPQKSVPASSTRLY</sequence>
<comment type="caution">
    <text evidence="2">The sequence shown here is derived from an EMBL/GenBank/DDBJ whole genome shotgun (WGS) entry which is preliminary data.</text>
</comment>
<reference evidence="2 3" key="1">
    <citation type="journal article" date="2014" name="Agronomy (Basel)">
        <title>A Draft Genome Sequence for Ensete ventricosum, the Drought-Tolerant Tree Against Hunger.</title>
        <authorList>
            <person name="Harrison J."/>
            <person name="Moore K.A."/>
            <person name="Paszkiewicz K."/>
            <person name="Jones T."/>
            <person name="Grant M."/>
            <person name="Ambacheew D."/>
            <person name="Muzemil S."/>
            <person name="Studholme D.J."/>
        </authorList>
    </citation>
    <scope>NUCLEOTIDE SEQUENCE [LARGE SCALE GENOMIC DNA]</scope>
</reference>
<protein>
    <submittedName>
        <fullName evidence="2">Uncharacterized protein</fullName>
    </submittedName>
</protein>
<organism evidence="2 3">
    <name type="scientific">Ensete ventricosum</name>
    <name type="common">Abyssinian banana</name>
    <name type="synonym">Musa ensete</name>
    <dbReference type="NCBI Taxonomy" id="4639"/>
    <lineage>
        <taxon>Eukaryota</taxon>
        <taxon>Viridiplantae</taxon>
        <taxon>Streptophyta</taxon>
        <taxon>Embryophyta</taxon>
        <taxon>Tracheophyta</taxon>
        <taxon>Spermatophyta</taxon>
        <taxon>Magnoliopsida</taxon>
        <taxon>Liliopsida</taxon>
        <taxon>Zingiberales</taxon>
        <taxon>Musaceae</taxon>
        <taxon>Ensete</taxon>
    </lineage>
</organism>